<keyword evidence="1" id="KW-0472">Membrane</keyword>
<feature type="transmembrane region" description="Helical" evidence="1">
    <location>
        <begin position="6"/>
        <end position="30"/>
    </location>
</feature>
<reference evidence="2" key="1">
    <citation type="journal article" date="2020" name="Stud. Mycol.">
        <title>101 Dothideomycetes genomes: a test case for predicting lifestyles and emergence of pathogens.</title>
        <authorList>
            <person name="Haridas S."/>
            <person name="Albert R."/>
            <person name="Binder M."/>
            <person name="Bloem J."/>
            <person name="Labutti K."/>
            <person name="Salamov A."/>
            <person name="Andreopoulos B."/>
            <person name="Baker S."/>
            <person name="Barry K."/>
            <person name="Bills G."/>
            <person name="Bluhm B."/>
            <person name="Cannon C."/>
            <person name="Castanera R."/>
            <person name="Culley D."/>
            <person name="Daum C."/>
            <person name="Ezra D."/>
            <person name="Gonzalez J."/>
            <person name="Henrissat B."/>
            <person name="Kuo A."/>
            <person name="Liang C."/>
            <person name="Lipzen A."/>
            <person name="Lutzoni F."/>
            <person name="Magnuson J."/>
            <person name="Mondo S."/>
            <person name="Nolan M."/>
            <person name="Ohm R."/>
            <person name="Pangilinan J."/>
            <person name="Park H.-J."/>
            <person name="Ramirez L."/>
            <person name="Alfaro M."/>
            <person name="Sun H."/>
            <person name="Tritt A."/>
            <person name="Yoshinaga Y."/>
            <person name="Zwiers L.-H."/>
            <person name="Turgeon B."/>
            <person name="Goodwin S."/>
            <person name="Spatafora J."/>
            <person name="Crous P."/>
            <person name="Grigoriev I."/>
        </authorList>
    </citation>
    <scope>NUCLEOTIDE SEQUENCE</scope>
    <source>
        <strain evidence="2">CBS 121739</strain>
    </source>
</reference>
<keyword evidence="3" id="KW-1185">Reference proteome</keyword>
<proteinExistence type="predicted"/>
<accession>A0A6A6WBN1</accession>
<protein>
    <submittedName>
        <fullName evidence="2">Uncharacterized protein</fullName>
    </submittedName>
</protein>
<evidence type="ECO:0000256" key="1">
    <source>
        <dbReference type="SAM" id="Phobius"/>
    </source>
</evidence>
<gene>
    <name evidence="2" type="ORF">EJ05DRAFT_475469</name>
</gene>
<organism evidence="2 3">
    <name type="scientific">Pseudovirgaria hyperparasitica</name>
    <dbReference type="NCBI Taxonomy" id="470096"/>
    <lineage>
        <taxon>Eukaryota</taxon>
        <taxon>Fungi</taxon>
        <taxon>Dikarya</taxon>
        <taxon>Ascomycota</taxon>
        <taxon>Pezizomycotina</taxon>
        <taxon>Dothideomycetes</taxon>
        <taxon>Dothideomycetes incertae sedis</taxon>
        <taxon>Acrospermales</taxon>
        <taxon>Acrospermaceae</taxon>
        <taxon>Pseudovirgaria</taxon>
    </lineage>
</organism>
<name>A0A6A6WBN1_9PEZI</name>
<evidence type="ECO:0000313" key="3">
    <source>
        <dbReference type="Proteomes" id="UP000799437"/>
    </source>
</evidence>
<dbReference type="Proteomes" id="UP000799437">
    <property type="component" value="Unassembled WGS sequence"/>
</dbReference>
<keyword evidence="1" id="KW-0812">Transmembrane</keyword>
<sequence length="102" mass="11108">MDDLWPIFAIPILDISLWQIMQGFVLVNVISKTAKESDTRDDCAQSTITSHPDTRIMGKGQDSPAGAWVLCTPAALSGIMQITNGYAVITRVKPSLVYGSMH</sequence>
<dbReference type="RefSeq" id="XP_033601697.1">
    <property type="nucleotide sequence ID" value="XM_033743805.1"/>
</dbReference>
<keyword evidence="1" id="KW-1133">Transmembrane helix</keyword>
<evidence type="ECO:0000313" key="2">
    <source>
        <dbReference type="EMBL" id="KAF2759246.1"/>
    </source>
</evidence>
<dbReference type="GeneID" id="54484859"/>
<dbReference type="EMBL" id="ML996570">
    <property type="protein sequence ID" value="KAF2759246.1"/>
    <property type="molecule type" value="Genomic_DNA"/>
</dbReference>
<dbReference type="AlphaFoldDB" id="A0A6A6WBN1"/>